<keyword evidence="1" id="KW-1133">Transmembrane helix</keyword>
<dbReference type="EMBL" id="JBIAPK010000002">
    <property type="protein sequence ID" value="MFF3338620.1"/>
    <property type="molecule type" value="Genomic_DNA"/>
</dbReference>
<keyword evidence="1" id="KW-0472">Membrane</keyword>
<evidence type="ECO:0000313" key="2">
    <source>
        <dbReference type="EMBL" id="MFF3338620.1"/>
    </source>
</evidence>
<dbReference type="PANTHER" id="PTHR37305:SF1">
    <property type="entry name" value="MEMBRANE PROTEIN"/>
    <property type="match status" value="1"/>
</dbReference>
<keyword evidence="3" id="KW-1185">Reference proteome</keyword>
<evidence type="ECO:0000256" key="1">
    <source>
        <dbReference type="SAM" id="Phobius"/>
    </source>
</evidence>
<feature type="transmembrane region" description="Helical" evidence="1">
    <location>
        <begin position="150"/>
        <end position="169"/>
    </location>
</feature>
<protein>
    <submittedName>
        <fullName evidence="2">ABC transporter permease subunit</fullName>
    </submittedName>
</protein>
<keyword evidence="1" id="KW-0812">Transmembrane</keyword>
<gene>
    <name evidence="2" type="ORF">ACFYWW_07755</name>
</gene>
<feature type="transmembrane region" description="Helical" evidence="1">
    <location>
        <begin position="176"/>
        <end position="194"/>
    </location>
</feature>
<name>A0ABW6RAT8_9ACTN</name>
<feature type="transmembrane region" description="Helical" evidence="1">
    <location>
        <begin position="21"/>
        <end position="41"/>
    </location>
</feature>
<dbReference type="Pfam" id="PF12730">
    <property type="entry name" value="ABC2_membrane_4"/>
    <property type="match status" value="1"/>
</dbReference>
<reference evidence="2 3" key="1">
    <citation type="submission" date="2024-10" db="EMBL/GenBank/DDBJ databases">
        <title>The Natural Products Discovery Center: Release of the First 8490 Sequenced Strains for Exploring Actinobacteria Biosynthetic Diversity.</title>
        <authorList>
            <person name="Kalkreuter E."/>
            <person name="Kautsar S.A."/>
            <person name="Yang D."/>
            <person name="Bader C.D."/>
            <person name="Teijaro C.N."/>
            <person name="Fluegel L."/>
            <person name="Davis C.M."/>
            <person name="Simpson J.R."/>
            <person name="Lauterbach L."/>
            <person name="Steele A.D."/>
            <person name="Gui C."/>
            <person name="Meng S."/>
            <person name="Li G."/>
            <person name="Viehrig K."/>
            <person name="Ye F."/>
            <person name="Su P."/>
            <person name="Kiefer A.F."/>
            <person name="Nichols A."/>
            <person name="Cepeda A.J."/>
            <person name="Yan W."/>
            <person name="Fan B."/>
            <person name="Jiang Y."/>
            <person name="Adhikari A."/>
            <person name="Zheng C.-J."/>
            <person name="Schuster L."/>
            <person name="Cowan T.M."/>
            <person name="Smanski M.J."/>
            <person name="Chevrette M.G."/>
            <person name="De Carvalho L.P.S."/>
            <person name="Shen B."/>
        </authorList>
    </citation>
    <scope>NUCLEOTIDE SEQUENCE [LARGE SCALE GENOMIC DNA]</scope>
    <source>
        <strain evidence="2 3">NPDC003029</strain>
    </source>
</reference>
<feature type="transmembrane region" description="Helical" evidence="1">
    <location>
        <begin position="230"/>
        <end position="251"/>
    </location>
</feature>
<dbReference type="Proteomes" id="UP001601976">
    <property type="component" value="Unassembled WGS sequence"/>
</dbReference>
<evidence type="ECO:0000313" key="3">
    <source>
        <dbReference type="Proteomes" id="UP001601976"/>
    </source>
</evidence>
<sequence>MAATQVLKSEWTKIKSVQSTIWTLSLAVIVTIGLGVLISILSKNEFQKMSPQDKLAFDPTFVSFAGMSLGQLAMIVFGVLVVSNEYSTGMIRMSLAAVPQRGTFLFSKITVAAALALAVGMVTSFASFFLGQAMLGDLRADIGDPGVLRAVIGGGLYMTLIALFSMGVASMLRSQVLALGVLMPFFFLLTPILGNVSATKKAGQYFPDQAGSKIMQVVAPAGDDAPYGPWGGLLIMALWVAAALVGGYVLLKKRDA</sequence>
<accession>A0ABW6RAT8</accession>
<organism evidence="2 3">
    <name type="scientific">Streptomyces flavidovirens</name>
    <dbReference type="NCBI Taxonomy" id="67298"/>
    <lineage>
        <taxon>Bacteria</taxon>
        <taxon>Bacillati</taxon>
        <taxon>Actinomycetota</taxon>
        <taxon>Actinomycetes</taxon>
        <taxon>Kitasatosporales</taxon>
        <taxon>Streptomycetaceae</taxon>
        <taxon>Streptomyces</taxon>
    </lineage>
</organism>
<dbReference type="PANTHER" id="PTHR37305">
    <property type="entry name" value="INTEGRAL MEMBRANE PROTEIN-RELATED"/>
    <property type="match status" value="1"/>
</dbReference>
<feature type="transmembrane region" description="Helical" evidence="1">
    <location>
        <begin position="104"/>
        <end position="130"/>
    </location>
</feature>
<proteinExistence type="predicted"/>
<dbReference type="RefSeq" id="WP_355723335.1">
    <property type="nucleotide sequence ID" value="NZ_JBEXNP010000014.1"/>
</dbReference>
<feature type="transmembrane region" description="Helical" evidence="1">
    <location>
        <begin position="61"/>
        <end position="83"/>
    </location>
</feature>
<comment type="caution">
    <text evidence="2">The sequence shown here is derived from an EMBL/GenBank/DDBJ whole genome shotgun (WGS) entry which is preliminary data.</text>
</comment>